<keyword evidence="3" id="KW-0064">Aspartyl protease</keyword>
<keyword evidence="2" id="KW-0645">Protease</keyword>
<evidence type="ECO:0000313" key="8">
    <source>
        <dbReference type="Proteomes" id="UP000886885"/>
    </source>
</evidence>
<dbReference type="PANTHER" id="PTHR47967">
    <property type="entry name" value="OS07G0603500 PROTEIN-RELATED"/>
    <property type="match status" value="1"/>
</dbReference>
<evidence type="ECO:0000256" key="5">
    <source>
        <dbReference type="ARBA" id="ARBA00023180"/>
    </source>
</evidence>
<proteinExistence type="inferred from homology"/>
<protein>
    <recommendedName>
        <fullName evidence="6">Peptidase A1 domain-containing protein</fullName>
    </recommendedName>
</protein>
<reference evidence="7" key="1">
    <citation type="journal article" date="2020" name="bioRxiv">
        <title>Hybrid origin of Populus tomentosa Carr. identified through genome sequencing and phylogenomic analysis.</title>
        <authorList>
            <person name="An X."/>
            <person name="Gao K."/>
            <person name="Chen Z."/>
            <person name="Li J."/>
            <person name="Yang X."/>
            <person name="Yang X."/>
            <person name="Zhou J."/>
            <person name="Guo T."/>
            <person name="Zhao T."/>
            <person name="Huang S."/>
            <person name="Miao D."/>
            <person name="Khan W.U."/>
            <person name="Rao P."/>
            <person name="Ye M."/>
            <person name="Lei B."/>
            <person name="Liao W."/>
            <person name="Wang J."/>
            <person name="Ji L."/>
            <person name="Li Y."/>
            <person name="Guo B."/>
            <person name="Mustafa N.S."/>
            <person name="Li S."/>
            <person name="Yun Q."/>
            <person name="Keller S.R."/>
            <person name="Mao J."/>
            <person name="Zhang R."/>
            <person name="Strauss S.H."/>
        </authorList>
    </citation>
    <scope>NUCLEOTIDE SEQUENCE</scope>
    <source>
        <strain evidence="7">GM15</strain>
        <tissue evidence="7">Leaf</tissue>
    </source>
</reference>
<dbReference type="AlphaFoldDB" id="A0A8X8CL30"/>
<dbReference type="Pfam" id="PF14541">
    <property type="entry name" value="TAXi_C"/>
    <property type="match status" value="1"/>
</dbReference>
<evidence type="ECO:0000256" key="4">
    <source>
        <dbReference type="ARBA" id="ARBA00022801"/>
    </source>
</evidence>
<comment type="similarity">
    <text evidence="1">Belongs to the peptidase A1 family.</text>
</comment>
<keyword evidence="4" id="KW-0378">Hydrolase</keyword>
<dbReference type="OrthoDB" id="2747330at2759"/>
<evidence type="ECO:0000259" key="6">
    <source>
        <dbReference type="PROSITE" id="PS51767"/>
    </source>
</evidence>
<name>A0A8X8CL30_POPTO</name>
<feature type="domain" description="Peptidase A1" evidence="6">
    <location>
        <begin position="65"/>
        <end position="363"/>
    </location>
</feature>
<keyword evidence="5" id="KW-0325">Glycoprotein</keyword>
<organism evidence="7 8">
    <name type="scientific">Populus tomentosa</name>
    <name type="common">Chinese white poplar</name>
    <dbReference type="NCBI Taxonomy" id="118781"/>
    <lineage>
        <taxon>Eukaryota</taxon>
        <taxon>Viridiplantae</taxon>
        <taxon>Streptophyta</taxon>
        <taxon>Embryophyta</taxon>
        <taxon>Tracheophyta</taxon>
        <taxon>Spermatophyta</taxon>
        <taxon>Magnoliopsida</taxon>
        <taxon>eudicotyledons</taxon>
        <taxon>Gunneridae</taxon>
        <taxon>Pentapetalae</taxon>
        <taxon>rosids</taxon>
        <taxon>fabids</taxon>
        <taxon>Malpighiales</taxon>
        <taxon>Salicaceae</taxon>
        <taxon>Saliceae</taxon>
        <taxon>Populus</taxon>
    </lineage>
</organism>
<accession>A0A8X8CL30</accession>
<dbReference type="InterPro" id="IPR032861">
    <property type="entry name" value="TAXi_N"/>
</dbReference>
<comment type="caution">
    <text evidence="7">The sequence shown here is derived from an EMBL/GenBank/DDBJ whole genome shotgun (WGS) entry which is preliminary data.</text>
</comment>
<dbReference type="GO" id="GO:0006508">
    <property type="term" value="P:proteolysis"/>
    <property type="evidence" value="ECO:0007669"/>
    <property type="project" value="UniProtKB-KW"/>
</dbReference>
<dbReference type="InterPro" id="IPR051708">
    <property type="entry name" value="Plant_Aspart_Prot_A1"/>
</dbReference>
<dbReference type="InterPro" id="IPR034161">
    <property type="entry name" value="Pepsin-like_plant"/>
</dbReference>
<evidence type="ECO:0000313" key="7">
    <source>
        <dbReference type="EMBL" id="KAG6757809.1"/>
    </source>
</evidence>
<dbReference type="EMBL" id="JAAWWB010000020">
    <property type="protein sequence ID" value="KAG6757809.1"/>
    <property type="molecule type" value="Genomic_DNA"/>
</dbReference>
<dbReference type="Proteomes" id="UP000886885">
    <property type="component" value="Chromosome 10D"/>
</dbReference>
<keyword evidence="8" id="KW-1185">Reference proteome</keyword>
<dbReference type="PANTHER" id="PTHR47967:SF46">
    <property type="entry name" value="ASPARTIC PROTEINASE NEPENTHESIN-1"/>
    <property type="match status" value="1"/>
</dbReference>
<dbReference type="PROSITE" id="PS51767">
    <property type="entry name" value="PEPTIDASE_A1"/>
    <property type="match status" value="1"/>
</dbReference>
<dbReference type="InterPro" id="IPR032799">
    <property type="entry name" value="TAXi_C"/>
</dbReference>
<dbReference type="CDD" id="cd05476">
    <property type="entry name" value="pepsin_A_like_plant"/>
    <property type="match status" value="1"/>
</dbReference>
<dbReference type="Pfam" id="PF14543">
    <property type="entry name" value="TAXi_N"/>
    <property type="match status" value="1"/>
</dbReference>
<evidence type="ECO:0000256" key="2">
    <source>
        <dbReference type="ARBA" id="ARBA00022670"/>
    </source>
</evidence>
<dbReference type="InterPro" id="IPR033121">
    <property type="entry name" value="PEPTIDASE_A1"/>
</dbReference>
<evidence type="ECO:0000256" key="3">
    <source>
        <dbReference type="ARBA" id="ARBA00022750"/>
    </source>
</evidence>
<dbReference type="GO" id="GO:0004190">
    <property type="term" value="F:aspartic-type endopeptidase activity"/>
    <property type="evidence" value="ECO:0007669"/>
    <property type="project" value="UniProtKB-KW"/>
</dbReference>
<sequence>MSPTSTTEYLKLSLHHKTPFSTPLKSLSSDIHHLSLLHQRRRLDHHRTFFKSPLISGASSGSGQYFVSLRLGSPPQTLLLVADTSSDLTWVTCSARKANCSSHKPGSTFLARHSSTFSPSHCFSSLCQLVPQPDPNPCNHTRLHGPCRYEYVYSDGSKTSGFFSKETTTLNTSSGRAMKLRSLAFRFSSQLGRLFCHSFSYCLMDYTFSPLPTSYLTIGDVVSLKKDNQSRISYTPLLTNPVALTFYYIAIKGVFNGVKLTVDPPVWLIDELGDKSTRSGFDLCVNVTGVSRPRLPRLNLELGGASVFSPPRRNYFIEIREGVRCLATLPADSESGGFSVIGNLMQQGFLMEFDRGNSRIGFSRRGCALS</sequence>
<evidence type="ECO:0000256" key="1">
    <source>
        <dbReference type="ARBA" id="ARBA00007447"/>
    </source>
</evidence>
<gene>
    <name evidence="7" type="ORF">POTOM_038135</name>
</gene>